<keyword evidence="2" id="KW-1185">Reference proteome</keyword>
<dbReference type="EMBL" id="CP060724">
    <property type="protein sequence ID" value="QNN75966.1"/>
    <property type="molecule type" value="Genomic_DNA"/>
</dbReference>
<dbReference type="RefSeq" id="WP_187529794.1">
    <property type="nucleotide sequence ID" value="NZ_CP060724.1"/>
</dbReference>
<gene>
    <name evidence="1" type="ORF">H9L19_03680</name>
</gene>
<sequence>MNLLLIIGVTPDELWLRVYTEHPELVSESVADRQKIDAIDLNVANIKAIISTLKKNYDAVFLIKLIENIHANLKQDEQQELLCLLAQPIANSLNALEFFAEADYKLFHYLVDYTSYEDVYHVTERMRRHIDRIMKVIENGGTIHERIYSNYGIQYIAYSQVRFLMAAYRKHDLNAIKETTYYLTDLPIHKLDWHRSFMKKIIQIMQLAFSDDEEGAKLLWQKLDYTINFMLPLKEQCAYRSLLTNSYDDMIYQTRCGAISG</sequence>
<proteinExistence type="predicted"/>
<dbReference type="Proteomes" id="UP000515800">
    <property type="component" value="Chromosome"/>
</dbReference>
<protein>
    <submittedName>
        <fullName evidence="1">Uncharacterized protein</fullName>
    </submittedName>
</protein>
<organism evidence="1 2">
    <name type="scientific">Weissella diestrammenae</name>
    <dbReference type="NCBI Taxonomy" id="1162633"/>
    <lineage>
        <taxon>Bacteria</taxon>
        <taxon>Bacillati</taxon>
        <taxon>Bacillota</taxon>
        <taxon>Bacilli</taxon>
        <taxon>Lactobacillales</taxon>
        <taxon>Lactobacillaceae</taxon>
        <taxon>Weissella</taxon>
    </lineage>
</organism>
<evidence type="ECO:0000313" key="1">
    <source>
        <dbReference type="EMBL" id="QNN75966.1"/>
    </source>
</evidence>
<dbReference type="AlphaFoldDB" id="A0A7G9T791"/>
<accession>A0A7G9T791</accession>
<evidence type="ECO:0000313" key="2">
    <source>
        <dbReference type="Proteomes" id="UP000515800"/>
    </source>
</evidence>
<dbReference type="KEGG" id="wdi:H9L19_03680"/>
<name>A0A7G9T791_9LACO</name>
<reference evidence="1 2" key="1">
    <citation type="submission" date="2020-08" db="EMBL/GenBank/DDBJ databases">
        <title>Genome sequence of Weissella diestrammenae KACC 16890T.</title>
        <authorList>
            <person name="Hyun D.-W."/>
            <person name="Bae J.-W."/>
        </authorList>
    </citation>
    <scope>NUCLEOTIDE SEQUENCE [LARGE SCALE GENOMIC DNA]</scope>
    <source>
        <strain evidence="1 2">KACC 16890</strain>
    </source>
</reference>